<feature type="compositionally biased region" description="Polar residues" evidence="2">
    <location>
        <begin position="671"/>
        <end position="693"/>
    </location>
</feature>
<keyword evidence="1" id="KW-0479">Metal-binding</keyword>
<dbReference type="PROSITE" id="PS00028">
    <property type="entry name" value="ZINC_FINGER_C2H2_1"/>
    <property type="match status" value="1"/>
</dbReference>
<gene>
    <name evidence="4" type="ORF">NKR19_g6567</name>
</gene>
<feature type="region of interest" description="Disordered" evidence="2">
    <location>
        <begin position="188"/>
        <end position="208"/>
    </location>
</feature>
<dbReference type="EMBL" id="JANBVN010000103">
    <property type="protein sequence ID" value="KAJ9144028.1"/>
    <property type="molecule type" value="Genomic_DNA"/>
</dbReference>
<proteinExistence type="predicted"/>
<dbReference type="AlphaFoldDB" id="A0AA38VPL4"/>
<feature type="compositionally biased region" description="Polar residues" evidence="2">
    <location>
        <begin position="294"/>
        <end position="318"/>
    </location>
</feature>
<feature type="compositionally biased region" description="Polar residues" evidence="2">
    <location>
        <begin position="502"/>
        <end position="519"/>
    </location>
</feature>
<dbReference type="SMART" id="SM00355">
    <property type="entry name" value="ZnF_C2H2"/>
    <property type="match status" value="3"/>
</dbReference>
<feature type="domain" description="C2H2-type" evidence="3">
    <location>
        <begin position="72"/>
        <end position="99"/>
    </location>
</feature>
<dbReference type="PROSITE" id="PS50157">
    <property type="entry name" value="ZINC_FINGER_C2H2_2"/>
    <property type="match status" value="1"/>
</dbReference>
<organism evidence="4 5">
    <name type="scientific">Coniochaeta hoffmannii</name>
    <dbReference type="NCBI Taxonomy" id="91930"/>
    <lineage>
        <taxon>Eukaryota</taxon>
        <taxon>Fungi</taxon>
        <taxon>Dikarya</taxon>
        <taxon>Ascomycota</taxon>
        <taxon>Pezizomycotina</taxon>
        <taxon>Sordariomycetes</taxon>
        <taxon>Sordariomycetidae</taxon>
        <taxon>Coniochaetales</taxon>
        <taxon>Coniochaetaceae</taxon>
        <taxon>Coniochaeta</taxon>
    </lineage>
</organism>
<dbReference type="GO" id="GO:0008270">
    <property type="term" value="F:zinc ion binding"/>
    <property type="evidence" value="ECO:0007669"/>
    <property type="project" value="UniProtKB-KW"/>
</dbReference>
<name>A0AA38VPL4_9PEZI</name>
<feature type="region of interest" description="Disordered" evidence="2">
    <location>
        <begin position="346"/>
        <end position="414"/>
    </location>
</feature>
<dbReference type="InterPro" id="IPR013087">
    <property type="entry name" value="Znf_C2H2_type"/>
</dbReference>
<feature type="compositionally biased region" description="Polar residues" evidence="2">
    <location>
        <begin position="713"/>
        <end position="729"/>
    </location>
</feature>
<evidence type="ECO:0000313" key="4">
    <source>
        <dbReference type="EMBL" id="KAJ9144028.1"/>
    </source>
</evidence>
<feature type="compositionally biased region" description="Polar residues" evidence="2">
    <location>
        <begin position="762"/>
        <end position="782"/>
    </location>
</feature>
<protein>
    <recommendedName>
        <fullName evidence="3">C2H2-type domain-containing protein</fullName>
    </recommendedName>
</protein>
<keyword evidence="1" id="KW-0862">Zinc</keyword>
<feature type="region of interest" description="Disordered" evidence="2">
    <location>
        <begin position="294"/>
        <end position="334"/>
    </location>
</feature>
<evidence type="ECO:0000256" key="1">
    <source>
        <dbReference type="PROSITE-ProRule" id="PRU00042"/>
    </source>
</evidence>
<feature type="region of interest" description="Disordered" evidence="2">
    <location>
        <begin position="502"/>
        <end position="561"/>
    </location>
</feature>
<comment type="caution">
    <text evidence="4">The sequence shown here is derived from an EMBL/GenBank/DDBJ whole genome shotgun (WGS) entry which is preliminary data.</text>
</comment>
<evidence type="ECO:0000313" key="5">
    <source>
        <dbReference type="Proteomes" id="UP001174691"/>
    </source>
</evidence>
<feature type="compositionally biased region" description="Basic and acidic residues" evidence="2">
    <location>
        <begin position="387"/>
        <end position="399"/>
    </location>
</feature>
<feature type="compositionally biased region" description="Low complexity" evidence="2">
    <location>
        <begin position="361"/>
        <end position="375"/>
    </location>
</feature>
<accession>A0AA38VPL4</accession>
<dbReference type="Proteomes" id="UP001174691">
    <property type="component" value="Unassembled WGS sequence"/>
</dbReference>
<keyword evidence="1" id="KW-0863">Zinc-finger</keyword>
<evidence type="ECO:0000259" key="3">
    <source>
        <dbReference type="PROSITE" id="PS50157"/>
    </source>
</evidence>
<sequence>MNAALSHRFASVDGGLHGGIAPESIGLPYSDKAVSAASPSLRRTATVGMHLSEGHNPTASYVDTDSLDTGVHSCPHCEKHFDRACDLNKHAKSHSRPFKCAFQSCKYWSLGWPTAKELERHNNDKHSAAPRTYPCLFQHCSYKSKRESNCKQHMEKTHGWSYVRSKSNGRRVTRRVGPQLASLKTFMPRCPSQSVRRGSGSLEQPPRQTQEDFVLFPHEHDDTPSGDEHDDSGYMDADDRCSQGSDVVIPWTSPDTRLRRRETFLQTFHQKFNGPEDDLPIDPRLASLGGVDSLSQSRTAEDNLNLTPHTARTEQTPGDASIKHEHAVSATSQSFPSARFALALQQRPAGSAPPSNHSRKSSATVTQSAVTSSISDPAYQVSKTSKRKEDAERGDEHPQKKFKPSPRSDFRDNQMPDIYVAAYPEVYNREIRPLYQSCETEHKDISTLVRHLSRPPHRLYVSERCIHSFDVEPVELSHAKRGVSRGKREKWQILYDSFTPLATDNHPPTQGQAAASASRTLPLPNASADNQSAYAGGSDDEDDSHAPPRSPTTVEMGPRVPLELEADGEVDRLRRENRELRAVLRVVLNQANGIIDLSRRVAPNLLEVIDGGDNDLVSGSGPRQPGRLTFPPNGFVEQDAPDAATLVGQMNSHSTDVDRQGMMEDIQQTFSRTSSGMSGSDKSTIRHVSNSPPQRYEAYHGGTSSTPRPPRTVSRTGPTPTRHQPTSLPDSGYGSDKKLNSIAGRDPTKQTKHPYSEPNPPETSVAQDQTAGQTPNSPTGRQDQVEGPGPQPGHSDDLRSDPLPSSGMSPDLFTAHDDADAYYLSKDLMEQFADPGYSQPSSSSFQS</sequence>
<feature type="region of interest" description="Disordered" evidence="2">
    <location>
        <begin position="671"/>
        <end position="814"/>
    </location>
</feature>
<reference evidence="4" key="1">
    <citation type="submission" date="2022-07" db="EMBL/GenBank/DDBJ databases">
        <title>Fungi with potential for degradation of polypropylene.</title>
        <authorList>
            <person name="Gostincar C."/>
        </authorList>
    </citation>
    <scope>NUCLEOTIDE SEQUENCE</scope>
    <source>
        <strain evidence="4">EXF-13287</strain>
    </source>
</reference>
<keyword evidence="5" id="KW-1185">Reference proteome</keyword>
<evidence type="ECO:0000256" key="2">
    <source>
        <dbReference type="SAM" id="MobiDB-lite"/>
    </source>
</evidence>